<dbReference type="InterPro" id="IPR002068">
    <property type="entry name" value="A-crystallin/Hsp20_dom"/>
</dbReference>
<dbReference type="PROSITE" id="PS01031">
    <property type="entry name" value="SHSP"/>
    <property type="match status" value="1"/>
</dbReference>
<dbReference type="STRING" id="525904.Tter_0383"/>
<evidence type="ECO:0000313" key="6">
    <source>
        <dbReference type="Proteomes" id="UP000000323"/>
    </source>
</evidence>
<dbReference type="PANTHER" id="PTHR11527">
    <property type="entry name" value="HEAT-SHOCK PROTEIN 20 FAMILY MEMBER"/>
    <property type="match status" value="1"/>
</dbReference>
<dbReference type="AlphaFoldDB" id="D1CEE9"/>
<evidence type="ECO:0000313" key="5">
    <source>
        <dbReference type="EMBL" id="ACZ41305.1"/>
    </source>
</evidence>
<evidence type="ECO:0000256" key="1">
    <source>
        <dbReference type="PROSITE-ProRule" id="PRU00285"/>
    </source>
</evidence>
<dbReference type="HOGENOM" id="CLU_046737_12_2_0"/>
<dbReference type="RefSeq" id="WP_012874340.1">
    <property type="nucleotide sequence ID" value="NC_013525.1"/>
</dbReference>
<dbReference type="OrthoDB" id="9811615at2"/>
<accession>D1CEE9</accession>
<dbReference type="SUPFAM" id="SSF49764">
    <property type="entry name" value="HSP20-like chaperones"/>
    <property type="match status" value="1"/>
</dbReference>
<dbReference type="PROSITE" id="PS51203">
    <property type="entry name" value="CS"/>
    <property type="match status" value="1"/>
</dbReference>
<dbReference type="InterPro" id="IPR007052">
    <property type="entry name" value="CS_dom"/>
</dbReference>
<name>D1CEE9_THET1</name>
<dbReference type="EMBL" id="CP001825">
    <property type="protein sequence ID" value="ACZ41305.1"/>
    <property type="molecule type" value="Genomic_DNA"/>
</dbReference>
<evidence type="ECO:0000259" key="3">
    <source>
        <dbReference type="PROSITE" id="PS01031"/>
    </source>
</evidence>
<protein>
    <submittedName>
        <fullName evidence="5">Heat shock protein Hsp20</fullName>
    </submittedName>
</protein>
<dbReference type="CDD" id="cd06464">
    <property type="entry name" value="ACD_sHsps-like"/>
    <property type="match status" value="1"/>
</dbReference>
<feature type="domain" description="SHSP" evidence="3">
    <location>
        <begin position="34"/>
        <end position="146"/>
    </location>
</feature>
<keyword evidence="6" id="KW-1185">Reference proteome</keyword>
<reference evidence="6" key="1">
    <citation type="journal article" date="2010" name="Stand. Genomic Sci.">
        <title>Complete genome sequence of 'Thermobaculum terrenum' type strain (YNP1).</title>
        <authorList>
            <person name="Kiss H."/>
            <person name="Cleland D."/>
            <person name="Lapidus A."/>
            <person name="Lucas S."/>
            <person name="Glavina Del Rio T."/>
            <person name="Nolan M."/>
            <person name="Tice H."/>
            <person name="Han C."/>
            <person name="Goodwin L."/>
            <person name="Pitluck S."/>
            <person name="Liolios K."/>
            <person name="Ivanova N."/>
            <person name="Mavromatis K."/>
            <person name="Ovchinnikova G."/>
            <person name="Pati A."/>
            <person name="Chen A."/>
            <person name="Palaniappan K."/>
            <person name="Land M."/>
            <person name="Hauser L."/>
            <person name="Chang Y."/>
            <person name="Jeffries C."/>
            <person name="Lu M."/>
            <person name="Brettin T."/>
            <person name="Detter J."/>
            <person name="Goker M."/>
            <person name="Tindall B."/>
            <person name="Beck B."/>
            <person name="McDermott T."/>
            <person name="Woyke T."/>
            <person name="Bristow J."/>
            <person name="Eisen J."/>
            <person name="Markowitz V."/>
            <person name="Hugenholtz P."/>
            <person name="Kyrpides N."/>
            <person name="Klenk H."/>
            <person name="Cheng J."/>
        </authorList>
    </citation>
    <scope>NUCLEOTIDE SEQUENCE [LARGE SCALE GENOMIC DNA]</scope>
    <source>
        <strain evidence="6">ATCC BAA-798 / YNP1</strain>
    </source>
</reference>
<dbReference type="Gene3D" id="2.60.40.790">
    <property type="match status" value="1"/>
</dbReference>
<organism evidence="5 6">
    <name type="scientific">Thermobaculum terrenum (strain ATCC BAA-798 / CCMEE 7001 / YNP1)</name>
    <dbReference type="NCBI Taxonomy" id="525904"/>
    <lineage>
        <taxon>Bacteria</taxon>
        <taxon>Bacillati</taxon>
        <taxon>Chloroflexota</taxon>
        <taxon>Chloroflexia</taxon>
        <taxon>Candidatus Thermobaculales</taxon>
        <taxon>Candidatus Thermobaculaceae</taxon>
        <taxon>Thermobaculum</taxon>
    </lineage>
</organism>
<evidence type="ECO:0000256" key="2">
    <source>
        <dbReference type="RuleBase" id="RU003616"/>
    </source>
</evidence>
<evidence type="ECO:0000259" key="4">
    <source>
        <dbReference type="PROSITE" id="PS51203"/>
    </source>
</evidence>
<feature type="domain" description="CS" evidence="4">
    <location>
        <begin position="38"/>
        <end position="142"/>
    </location>
</feature>
<dbReference type="eggNOG" id="COG0071">
    <property type="taxonomic scope" value="Bacteria"/>
</dbReference>
<gene>
    <name evidence="5" type="ordered locus">Tter_0383</name>
</gene>
<sequence length="158" mass="17745">MALQRWDPFREVLSLRDAINRLFEESWVSPTSIVTRTTVGMPVDIEERDNEYVIKASLPGFKPEDVNVSVTGDTVTISAEQKGEEERKGANYLVRERRFGSVSRSFTLPTRIDANNAKATFEHGELVLTLPKAEEAKPKQIQINVGGQLQSGQEQVQQ</sequence>
<proteinExistence type="inferred from homology"/>
<dbReference type="Pfam" id="PF00011">
    <property type="entry name" value="HSP20"/>
    <property type="match status" value="1"/>
</dbReference>
<dbReference type="InterPro" id="IPR031107">
    <property type="entry name" value="Small_HSP"/>
</dbReference>
<dbReference type="InterPro" id="IPR008978">
    <property type="entry name" value="HSP20-like_chaperone"/>
</dbReference>
<dbReference type="KEGG" id="ttr:Tter_0383"/>
<keyword evidence="5" id="KW-0346">Stress response</keyword>
<dbReference type="Proteomes" id="UP000000323">
    <property type="component" value="Chromosome 1"/>
</dbReference>
<comment type="similarity">
    <text evidence="1 2">Belongs to the small heat shock protein (HSP20) family.</text>
</comment>